<accession>V4P3T1</accession>
<dbReference type="Proteomes" id="UP000030689">
    <property type="component" value="Unassembled WGS sequence"/>
</dbReference>
<keyword evidence="2" id="KW-1185">Reference proteome</keyword>
<feature type="non-terminal residue" evidence="1">
    <location>
        <position position="15"/>
    </location>
</feature>
<sequence length="15" mass="1718">MSDLPSELVEEILSR</sequence>
<evidence type="ECO:0000313" key="2">
    <source>
        <dbReference type="Proteomes" id="UP000030689"/>
    </source>
</evidence>
<organism evidence="1 2">
    <name type="scientific">Eutrema salsugineum</name>
    <name type="common">Saltwater cress</name>
    <name type="synonym">Sisymbrium salsugineum</name>
    <dbReference type="NCBI Taxonomy" id="72664"/>
    <lineage>
        <taxon>Eukaryota</taxon>
        <taxon>Viridiplantae</taxon>
        <taxon>Streptophyta</taxon>
        <taxon>Embryophyta</taxon>
        <taxon>Tracheophyta</taxon>
        <taxon>Spermatophyta</taxon>
        <taxon>Magnoliopsida</taxon>
        <taxon>eudicotyledons</taxon>
        <taxon>Gunneridae</taxon>
        <taxon>Pentapetalae</taxon>
        <taxon>rosids</taxon>
        <taxon>malvids</taxon>
        <taxon>Brassicales</taxon>
        <taxon>Brassicaceae</taxon>
        <taxon>Eutremeae</taxon>
        <taxon>Eutrema</taxon>
    </lineage>
</organism>
<dbReference type="OMA" id="DIHEACH"/>
<gene>
    <name evidence="1" type="ORF">EUTSA_v10027003mg</name>
</gene>
<proteinExistence type="predicted"/>
<dbReference type="KEGG" id="eus:EUTSA_v10027003mg"/>
<reference evidence="1 2" key="1">
    <citation type="journal article" date="2013" name="Front. Plant Sci.">
        <title>The Reference Genome of the Halophytic Plant Eutrema salsugineum.</title>
        <authorList>
            <person name="Yang R."/>
            <person name="Jarvis D.E."/>
            <person name="Chen H."/>
            <person name="Beilstein M.A."/>
            <person name="Grimwood J."/>
            <person name="Jenkins J."/>
            <person name="Shu S."/>
            <person name="Prochnik S."/>
            <person name="Xin M."/>
            <person name="Ma C."/>
            <person name="Schmutz J."/>
            <person name="Wing R.A."/>
            <person name="Mitchell-Olds T."/>
            <person name="Schumaker K.S."/>
            <person name="Wang X."/>
        </authorList>
    </citation>
    <scope>NUCLEOTIDE SEQUENCE [LARGE SCALE GENOMIC DNA]</scope>
</reference>
<dbReference type="EMBL" id="KI517384">
    <property type="protein sequence ID" value="ESQ54081.1"/>
    <property type="molecule type" value="Genomic_DNA"/>
</dbReference>
<protein>
    <submittedName>
        <fullName evidence="1">Uncharacterized protein</fullName>
    </submittedName>
</protein>
<evidence type="ECO:0000313" key="1">
    <source>
        <dbReference type="EMBL" id="ESQ54081.1"/>
    </source>
</evidence>
<dbReference type="OrthoDB" id="1098411at2759"/>
<name>V4P3T1_EUTSA</name>